<keyword evidence="4 9" id="KW-0067">ATP-binding</keyword>
<keyword evidence="3" id="KW-0547">Nucleotide-binding</keyword>
<dbReference type="SMART" id="SM00382">
    <property type="entry name" value="AAA"/>
    <property type="match status" value="1"/>
</dbReference>
<dbReference type="Pfam" id="PF00005">
    <property type="entry name" value="ABC_tran"/>
    <property type="match status" value="1"/>
</dbReference>
<evidence type="ECO:0000256" key="7">
    <source>
        <dbReference type="ARBA" id="ARBA00072811"/>
    </source>
</evidence>
<evidence type="ECO:0000256" key="2">
    <source>
        <dbReference type="ARBA" id="ARBA00022448"/>
    </source>
</evidence>
<dbReference type="CDD" id="cd03219">
    <property type="entry name" value="ABC_Mj1267_LivG_branched"/>
    <property type="match status" value="1"/>
</dbReference>
<dbReference type="FunFam" id="3.40.50.300:FF:000421">
    <property type="entry name" value="Branched-chain amino acid ABC transporter ATP-binding protein"/>
    <property type="match status" value="1"/>
</dbReference>
<dbReference type="GO" id="GO:0006865">
    <property type="term" value="P:amino acid transport"/>
    <property type="evidence" value="ECO:0007669"/>
    <property type="project" value="UniProtKB-KW"/>
</dbReference>
<dbReference type="PANTHER" id="PTHR45772:SF9">
    <property type="entry name" value="CONSERVED COMPONENT OF ABC TRANSPORTER FOR NATURAL AMINO ACIDS"/>
    <property type="match status" value="1"/>
</dbReference>
<dbReference type="EMBL" id="KT007002">
    <property type="protein sequence ID" value="AKQ02740.1"/>
    <property type="molecule type" value="Genomic_DNA"/>
</dbReference>
<sequence length="254" mass="27258">MTEGPLLRVRGLSKAFGGIRAVDACSLEVHAGTITGLIGPNGAGKSTLFNIVAGLYAPDEGEIWLGGRRIDGLPPHLVVAAGLMKTWQVPREFRNLPVLDNAILAARGHPGEGLVSLLLGPRAAMRHEAFLEEKARRTLGLVGLAELAEAPAGSLSGGQKKLLELARALMADPVLILLDEPMAGVNPVLAGRLMEIIDRLRREGHTFFLIEHDMEVVMSRCDRIIVMHEGRKIAEGLPLEVRTNPVVLDSYLGG</sequence>
<dbReference type="Pfam" id="PF12399">
    <property type="entry name" value="BCA_ABC_TP_C"/>
    <property type="match status" value="1"/>
</dbReference>
<dbReference type="GO" id="GO:0016887">
    <property type="term" value="F:ATP hydrolysis activity"/>
    <property type="evidence" value="ECO:0007669"/>
    <property type="project" value="InterPro"/>
</dbReference>
<evidence type="ECO:0000256" key="6">
    <source>
        <dbReference type="ARBA" id="ARBA00056071"/>
    </source>
</evidence>
<evidence type="ECO:0000256" key="3">
    <source>
        <dbReference type="ARBA" id="ARBA00022741"/>
    </source>
</evidence>
<evidence type="ECO:0000259" key="8">
    <source>
        <dbReference type="PROSITE" id="PS50893"/>
    </source>
</evidence>
<accession>A0A0H4T7M6</accession>
<dbReference type="InterPro" id="IPR032823">
    <property type="entry name" value="BCA_ABC_TP_C"/>
</dbReference>
<evidence type="ECO:0000313" key="9">
    <source>
        <dbReference type="EMBL" id="AKQ02740.1"/>
    </source>
</evidence>
<evidence type="ECO:0000256" key="4">
    <source>
        <dbReference type="ARBA" id="ARBA00022840"/>
    </source>
</evidence>
<dbReference type="InterPro" id="IPR003593">
    <property type="entry name" value="AAA+_ATPase"/>
</dbReference>
<dbReference type="AlphaFoldDB" id="A0A0H4T7M6"/>
<feature type="domain" description="ABC transporter" evidence="8">
    <location>
        <begin position="7"/>
        <end position="254"/>
    </location>
</feature>
<dbReference type="Gene3D" id="3.40.50.300">
    <property type="entry name" value="P-loop containing nucleotide triphosphate hydrolases"/>
    <property type="match status" value="1"/>
</dbReference>
<organism evidence="9">
    <name type="scientific">uncultured euryarchaeote Rifle_16ft_4_minimus_37664</name>
    <dbReference type="NCBI Taxonomy" id="1665194"/>
    <lineage>
        <taxon>Archaea</taxon>
        <taxon>Methanobacteriati</taxon>
        <taxon>Methanobacteriota</taxon>
        <taxon>environmental samples</taxon>
    </lineage>
</organism>
<evidence type="ECO:0000256" key="5">
    <source>
        <dbReference type="ARBA" id="ARBA00022970"/>
    </source>
</evidence>
<dbReference type="GO" id="GO:0005524">
    <property type="term" value="F:ATP binding"/>
    <property type="evidence" value="ECO:0007669"/>
    <property type="project" value="UniProtKB-KW"/>
</dbReference>
<reference evidence="9" key="1">
    <citation type="journal article" date="2015" name="ISME J.">
        <title>Aquifer environment selects for microbial species cohorts in sediment and groundwater.</title>
        <authorList>
            <person name="Hug L.A."/>
            <person name="Thomas B.C."/>
            <person name="Brown C.T."/>
            <person name="Frischkorn K.R."/>
            <person name="Williams K.H."/>
            <person name="Tringe S.G."/>
            <person name="Banfield J.F."/>
        </authorList>
    </citation>
    <scope>NUCLEOTIDE SEQUENCE</scope>
</reference>
<evidence type="ECO:0000256" key="1">
    <source>
        <dbReference type="ARBA" id="ARBA00005417"/>
    </source>
</evidence>
<dbReference type="SUPFAM" id="SSF52540">
    <property type="entry name" value="P-loop containing nucleoside triphosphate hydrolases"/>
    <property type="match status" value="1"/>
</dbReference>
<keyword evidence="2" id="KW-0813">Transport</keyword>
<dbReference type="InterPro" id="IPR003439">
    <property type="entry name" value="ABC_transporter-like_ATP-bd"/>
</dbReference>
<protein>
    <recommendedName>
        <fullName evidence="7">Probable branched-chain amino acid transport ATP-binding protein LivG</fullName>
    </recommendedName>
</protein>
<dbReference type="PROSITE" id="PS50893">
    <property type="entry name" value="ABC_TRANSPORTER_2"/>
    <property type="match status" value="1"/>
</dbReference>
<comment type="function">
    <text evidence="6">Probable component of a branched-chain amino-acid transport system.</text>
</comment>
<proteinExistence type="inferred from homology"/>
<comment type="similarity">
    <text evidence="1">Belongs to the ABC transporter superfamily.</text>
</comment>
<keyword evidence="5" id="KW-0029">Amino-acid transport</keyword>
<dbReference type="PROSITE" id="PS00211">
    <property type="entry name" value="ABC_TRANSPORTER_1"/>
    <property type="match status" value="1"/>
</dbReference>
<dbReference type="InterPro" id="IPR017871">
    <property type="entry name" value="ABC_transporter-like_CS"/>
</dbReference>
<dbReference type="InterPro" id="IPR027417">
    <property type="entry name" value="P-loop_NTPase"/>
</dbReference>
<dbReference type="PANTHER" id="PTHR45772">
    <property type="entry name" value="CONSERVED COMPONENT OF ABC TRANSPORTER FOR NATURAL AMINO ACIDS-RELATED"/>
    <property type="match status" value="1"/>
</dbReference>
<dbReference type="InterPro" id="IPR051120">
    <property type="entry name" value="ABC_AA/LPS_Transport"/>
</dbReference>
<dbReference type="GO" id="GO:0005886">
    <property type="term" value="C:plasma membrane"/>
    <property type="evidence" value="ECO:0007669"/>
    <property type="project" value="TreeGrafter"/>
</dbReference>
<name>A0A0H4T7M6_9EURY</name>